<evidence type="ECO:0000313" key="1">
    <source>
        <dbReference type="EMBL" id="GIG36611.1"/>
    </source>
</evidence>
<comment type="caution">
    <text evidence="1">The sequence shown here is derived from an EMBL/GenBank/DDBJ whole genome shotgun (WGS) entry which is preliminary data.</text>
</comment>
<dbReference type="EMBL" id="BONO01000013">
    <property type="protein sequence ID" value="GIG36611.1"/>
    <property type="molecule type" value="Genomic_DNA"/>
</dbReference>
<organism evidence="1 2">
    <name type="scientific">Cellulomonas pakistanensis</name>
    <dbReference type="NCBI Taxonomy" id="992287"/>
    <lineage>
        <taxon>Bacteria</taxon>
        <taxon>Bacillati</taxon>
        <taxon>Actinomycetota</taxon>
        <taxon>Actinomycetes</taxon>
        <taxon>Micrococcales</taxon>
        <taxon>Cellulomonadaceae</taxon>
        <taxon>Cellulomonas</taxon>
    </lineage>
</organism>
<dbReference type="RefSeq" id="WP_203668631.1">
    <property type="nucleotide sequence ID" value="NZ_BONO01000013.1"/>
</dbReference>
<reference evidence="1" key="1">
    <citation type="submission" date="2021-01" db="EMBL/GenBank/DDBJ databases">
        <title>Whole genome shotgun sequence of Cellulomonas pakistanensis NBRC 110800.</title>
        <authorList>
            <person name="Komaki H."/>
            <person name="Tamura T."/>
        </authorList>
    </citation>
    <scope>NUCLEOTIDE SEQUENCE</scope>
    <source>
        <strain evidence="1">NBRC 110800</strain>
    </source>
</reference>
<gene>
    <name evidence="1" type="ORF">Cpa01nite_19920</name>
</gene>
<accession>A0A919U3R6</accession>
<name>A0A919U3R6_9CELL</name>
<sequence>MIDGLRLGAYVLAADPTWVRSSLARYYDHLDVLVVSAPVDGRGWTGAPVASEEVLAEVRALDTRGIVREVRGSWVDAADPLAGDTRQRAEALAAVGDDVDWVLQIDTDEVLPDPHALAAVLRVAQDEGVGVVEWPMRVLYRRVGRDFLQVTAADGTPFHEYPGPVAVRPGATLVNCRKSDQTFLRPVVRGDSASVQVHRDPEPGEVRRVLLDPDQAIWHNSWARPPRSVRRKIASWGHHEGWRSRLYYWLYWLPAPLLWRAQRDVHPFDRDLWPRLARVQVPTADLLAEADR</sequence>
<protein>
    <submittedName>
        <fullName evidence="1">Uncharacterized protein</fullName>
    </submittedName>
</protein>
<proteinExistence type="predicted"/>
<evidence type="ECO:0000313" key="2">
    <source>
        <dbReference type="Proteomes" id="UP000642125"/>
    </source>
</evidence>
<dbReference type="AlphaFoldDB" id="A0A919U3R6"/>
<dbReference type="Proteomes" id="UP000642125">
    <property type="component" value="Unassembled WGS sequence"/>
</dbReference>
<keyword evidence="2" id="KW-1185">Reference proteome</keyword>